<evidence type="ECO:0000313" key="1">
    <source>
        <dbReference type="EMBL" id="BAJ89225.1"/>
    </source>
</evidence>
<dbReference type="EMBL" id="AK358011">
    <property type="protein sequence ID" value="BAJ89225.1"/>
    <property type="molecule type" value="mRNA"/>
</dbReference>
<protein>
    <submittedName>
        <fullName evidence="1">Predicted protein</fullName>
    </submittedName>
</protein>
<sequence>MPQPWDNAAILGIFDIAGQLTRSDGRLDKLPRTPVHCKPNFKAVKTAIEMYTALEGSTLNMSKAVFMA</sequence>
<organism evidence="1">
    <name type="scientific">Hordeum vulgare subsp. vulgare</name>
    <name type="common">Domesticated barley</name>
    <dbReference type="NCBI Taxonomy" id="112509"/>
    <lineage>
        <taxon>Eukaryota</taxon>
        <taxon>Viridiplantae</taxon>
        <taxon>Streptophyta</taxon>
        <taxon>Embryophyta</taxon>
        <taxon>Tracheophyta</taxon>
        <taxon>Spermatophyta</taxon>
        <taxon>Magnoliopsida</taxon>
        <taxon>Liliopsida</taxon>
        <taxon>Poales</taxon>
        <taxon>Poaceae</taxon>
        <taxon>BOP clade</taxon>
        <taxon>Pooideae</taxon>
        <taxon>Triticodae</taxon>
        <taxon>Triticeae</taxon>
        <taxon>Hordeinae</taxon>
        <taxon>Hordeum</taxon>
    </lineage>
</organism>
<accession>F2D2A4</accession>
<dbReference type="AlphaFoldDB" id="F2D2A4"/>
<name>F2D2A4_HORVV</name>
<proteinExistence type="evidence at transcript level"/>
<reference evidence="1" key="1">
    <citation type="journal article" date="2011" name="Plant Physiol.">
        <title>Comprehensive sequence analysis of 24,783 barley full-length cDNAs derived from 12 clone libraries.</title>
        <authorList>
            <person name="Matsumoto T."/>
            <person name="Tanaka T."/>
            <person name="Sakai H."/>
            <person name="Amano N."/>
            <person name="Kanamori H."/>
            <person name="Kurita K."/>
            <person name="Kikuta A."/>
            <person name="Kamiya K."/>
            <person name="Yamamoto M."/>
            <person name="Ikawa H."/>
            <person name="Fujii N."/>
            <person name="Hori K."/>
            <person name="Itoh T."/>
            <person name="Sato K."/>
        </authorList>
    </citation>
    <scope>NUCLEOTIDE SEQUENCE</scope>
    <source>
        <tissue evidence="1">Shoot</tissue>
    </source>
</reference>